<dbReference type="KEGG" id="lgi:LOTGIDRAFT_236257"/>
<dbReference type="Pfam" id="PF07859">
    <property type="entry name" value="Abhydrolase_3"/>
    <property type="match status" value="1"/>
</dbReference>
<dbReference type="PANTHER" id="PTHR48081:SF8">
    <property type="entry name" value="ALPHA_BETA HYDROLASE FOLD-3 DOMAIN-CONTAINING PROTEIN-RELATED"/>
    <property type="match status" value="1"/>
</dbReference>
<dbReference type="SUPFAM" id="SSF53474">
    <property type="entry name" value="alpha/beta-Hydrolases"/>
    <property type="match status" value="1"/>
</dbReference>
<dbReference type="RefSeq" id="XP_009064833.1">
    <property type="nucleotide sequence ID" value="XM_009066585.1"/>
</dbReference>
<dbReference type="CTD" id="20250094"/>
<dbReference type="OrthoDB" id="408631at2759"/>
<dbReference type="GeneID" id="20250094"/>
<evidence type="ECO:0000256" key="1">
    <source>
        <dbReference type="ARBA" id="ARBA00022801"/>
    </source>
</evidence>
<protein>
    <recommendedName>
        <fullName evidence="2">Alpha/beta hydrolase fold-3 domain-containing protein</fullName>
    </recommendedName>
</protein>
<dbReference type="EMBL" id="KB203505">
    <property type="protein sequence ID" value="ESO84466.1"/>
    <property type="molecule type" value="Genomic_DNA"/>
</dbReference>
<evidence type="ECO:0000313" key="3">
    <source>
        <dbReference type="EMBL" id="ESO84466.1"/>
    </source>
</evidence>
<evidence type="ECO:0000313" key="4">
    <source>
        <dbReference type="Proteomes" id="UP000030746"/>
    </source>
</evidence>
<dbReference type="InterPro" id="IPR013094">
    <property type="entry name" value="AB_hydrolase_3"/>
</dbReference>
<organism evidence="3 4">
    <name type="scientific">Lottia gigantea</name>
    <name type="common">Giant owl limpet</name>
    <dbReference type="NCBI Taxonomy" id="225164"/>
    <lineage>
        <taxon>Eukaryota</taxon>
        <taxon>Metazoa</taxon>
        <taxon>Spiralia</taxon>
        <taxon>Lophotrochozoa</taxon>
        <taxon>Mollusca</taxon>
        <taxon>Gastropoda</taxon>
        <taxon>Patellogastropoda</taxon>
        <taxon>Lottioidea</taxon>
        <taxon>Lottiidae</taxon>
        <taxon>Lottia</taxon>
    </lineage>
</organism>
<dbReference type="InterPro" id="IPR050300">
    <property type="entry name" value="GDXG_lipolytic_enzyme"/>
</dbReference>
<dbReference type="OMA" id="LWYPSTM"/>
<proteinExistence type="predicted"/>
<gene>
    <name evidence="3" type="ORF">LOTGIDRAFT_236257</name>
</gene>
<keyword evidence="1" id="KW-0378">Hydrolase</keyword>
<dbReference type="Gene3D" id="3.40.50.1820">
    <property type="entry name" value="alpha/beta hydrolase"/>
    <property type="match status" value="1"/>
</dbReference>
<name>V3ZU65_LOTGI</name>
<reference evidence="3" key="1">
    <citation type="journal article" date="2013" name="Nature">
        <title>Insights into bilaterian evolution from three spiralian genomes.</title>
        <authorList>
            <person name="Simakov O."/>
            <person name="Marletaz F."/>
            <person name="Cho S.J."/>
            <person name="Edsinger-Gonzales E."/>
            <person name="Havlak P."/>
            <person name="Hellsten U."/>
            <person name="Kuo D.H."/>
            <person name="Larsson T."/>
            <person name="Lv J."/>
            <person name="Arendt D."/>
            <person name="Savage R."/>
            <person name="Osoegawa K."/>
            <person name="de Jong P."/>
            <person name="Grimwood J."/>
            <person name="Chapman J.A."/>
            <person name="Shapiro H."/>
            <person name="Aerts A."/>
            <person name="Otillar R.P."/>
            <person name="Terry A.Y."/>
            <person name="Boore J.L."/>
            <person name="Grigoriev I.V."/>
            <person name="Lindberg D.R."/>
            <person name="Seaver E.C."/>
            <person name="Weisblat D.A."/>
            <person name="Putnam N.H."/>
            <person name="Rokhsar D.S."/>
        </authorList>
    </citation>
    <scope>NUCLEOTIDE SEQUENCE [LARGE SCALE GENOMIC DNA]</scope>
</reference>
<evidence type="ECO:0000259" key="2">
    <source>
        <dbReference type="Pfam" id="PF07859"/>
    </source>
</evidence>
<dbReference type="GO" id="GO:0016787">
    <property type="term" value="F:hydrolase activity"/>
    <property type="evidence" value="ECO:0007669"/>
    <property type="project" value="UniProtKB-KW"/>
</dbReference>
<dbReference type="PANTHER" id="PTHR48081">
    <property type="entry name" value="AB HYDROLASE SUPERFAMILY PROTEIN C4A8.06C"/>
    <property type="match status" value="1"/>
</dbReference>
<dbReference type="Proteomes" id="UP000030746">
    <property type="component" value="Unassembled WGS sequence"/>
</dbReference>
<feature type="domain" description="Alpha/beta hydrolase fold-3" evidence="2">
    <location>
        <begin position="95"/>
        <end position="297"/>
    </location>
</feature>
<keyword evidence="4" id="KW-1185">Reference proteome</keyword>
<dbReference type="STRING" id="225164.V3ZU65"/>
<accession>V3ZU65</accession>
<dbReference type="AlphaFoldDB" id="V3ZU65"/>
<dbReference type="HOGENOM" id="CLU_012494_6_4_1"/>
<dbReference type="InterPro" id="IPR029058">
    <property type="entry name" value="AB_hydrolase_fold"/>
</dbReference>
<sequence length="323" mass="35887">MGDITSWGEAGQKYKIHPETLDYFKILSDEGYKPLVELTVEEARQVSEERSERFAGTIDFDGNEKQYVCPSPYSKDGIPIDVYTPRGFIPSSSILVYFHGGGLVIGSRKTVKTLCQILARDGECIVVNVEYRMGPEHKAPAFFQDANTVLRWIKLNKGLLGALCTSKIGVMGDSGGGQIAATVCYDVLGIDYQILIYPMTDLACSLPSFEEFASTPGLNQAAIDWFTERAFKSEEDRKKPDYNPGLQLKQRTLPTTLIIIAQLDPLRDCGFAYRNKLNDAGVSATTVLIKGAPHGYYHLPGHFRELFAQANKHVIPFIKLFNS</sequence>